<dbReference type="RefSeq" id="WP_128834306.1">
    <property type="nucleotide sequence ID" value="NZ_QFAY01000009.1"/>
</dbReference>
<reference evidence="1 2" key="1">
    <citation type="submission" date="2018-05" db="EMBL/GenBank/DDBJ databases">
        <title>Draft genome sequence of Streptococcus panodentis CCUG 70867T.</title>
        <authorList>
            <person name="Salva-Serra F."/>
            <person name="Mendez V."/>
            <person name="Jaen-Luchoro D."/>
            <person name="Gonzales-Siles L."/>
            <person name="Karlsson R."/>
            <person name="Engstrom-Jakobsson H."/>
            <person name="Busquets A."/>
            <person name="Gomila M."/>
            <person name="Pineiro-Iglesias B."/>
            <person name="Bennasar-Figueras A."/>
            <person name="Seeger M."/>
            <person name="Moore E."/>
        </authorList>
    </citation>
    <scope>NUCLEOTIDE SEQUENCE [LARGE SCALE GENOMIC DNA]</scope>
    <source>
        <strain evidence="1 2">CCUG 70867</strain>
    </source>
</reference>
<proteinExistence type="predicted"/>
<dbReference type="Proteomes" id="UP001519349">
    <property type="component" value="Unassembled WGS sequence"/>
</dbReference>
<dbReference type="InterPro" id="IPR038641">
    <property type="entry name" value="Csa_sf"/>
</dbReference>
<dbReference type="EMBL" id="QFAY01000009">
    <property type="protein sequence ID" value="MBP2620768.1"/>
    <property type="molecule type" value="Genomic_DNA"/>
</dbReference>
<organism evidence="1 2">
    <name type="scientific">Streptococcus panodentis</name>
    <dbReference type="NCBI Taxonomy" id="1581472"/>
    <lineage>
        <taxon>Bacteria</taxon>
        <taxon>Bacillati</taxon>
        <taxon>Bacillota</taxon>
        <taxon>Bacilli</taxon>
        <taxon>Lactobacillales</taxon>
        <taxon>Streptococcaceae</taxon>
        <taxon>Streptococcus</taxon>
    </lineage>
</organism>
<sequence>MFKKIAMIMLLGGLGMMILAGCSEKNSRKFIEGKAAELSKVYPTENLEDLFDKFPHGFQIISTESRQETEDSPSISFEITLNGNPNTKEIAGELVKRRAMTDSNGHLEEEVLFQKEVYYKGGNLHLVSNSDEEIFNLKHSKLLVQLFTISNDELKKLKVKQKSYSPETGSATITYQVKNKIVNQYMGLNGGNDLDMSVNIFYETIHNNDFGYSLEFRDKNDYYYSYYSEVISEKKQGE</sequence>
<evidence type="ECO:0000313" key="2">
    <source>
        <dbReference type="Proteomes" id="UP001519349"/>
    </source>
</evidence>
<dbReference type="Gene3D" id="2.50.20.40">
    <property type="match status" value="1"/>
</dbReference>
<gene>
    <name evidence="1" type="ORF">DHL47_05345</name>
</gene>
<accession>A0ABS5AW16</accession>
<keyword evidence="2" id="KW-1185">Reference proteome</keyword>
<evidence type="ECO:0000313" key="1">
    <source>
        <dbReference type="EMBL" id="MBP2620768.1"/>
    </source>
</evidence>
<dbReference type="PROSITE" id="PS51257">
    <property type="entry name" value="PROKAR_LIPOPROTEIN"/>
    <property type="match status" value="1"/>
</dbReference>
<comment type="caution">
    <text evidence="1">The sequence shown here is derived from an EMBL/GenBank/DDBJ whole genome shotgun (WGS) entry which is preliminary data.</text>
</comment>
<evidence type="ECO:0008006" key="3">
    <source>
        <dbReference type="Google" id="ProtNLM"/>
    </source>
</evidence>
<protein>
    <recommendedName>
        <fullName evidence="3">Lipoprotein</fullName>
    </recommendedName>
</protein>
<name>A0ABS5AW16_9STRE</name>